<evidence type="ECO:0000256" key="3">
    <source>
        <dbReference type="ARBA" id="ARBA00022679"/>
    </source>
</evidence>
<name>A0A9P1E1G8_CUSEU</name>
<dbReference type="EMBL" id="CAMAPE010000008">
    <property type="protein sequence ID" value="CAH9071825.1"/>
    <property type="molecule type" value="Genomic_DNA"/>
</dbReference>
<dbReference type="GO" id="GO:0006513">
    <property type="term" value="P:protein monoubiquitination"/>
    <property type="evidence" value="ECO:0007669"/>
    <property type="project" value="TreeGrafter"/>
</dbReference>
<proteinExistence type="predicted"/>
<reference evidence="12" key="1">
    <citation type="submission" date="2022-07" db="EMBL/GenBank/DDBJ databases">
        <authorList>
            <person name="Macas J."/>
            <person name="Novak P."/>
            <person name="Neumann P."/>
        </authorList>
    </citation>
    <scope>NUCLEOTIDE SEQUENCE</scope>
</reference>
<evidence type="ECO:0000256" key="8">
    <source>
        <dbReference type="ARBA" id="ARBA00023163"/>
    </source>
</evidence>
<dbReference type="CDD" id="cd16574">
    <property type="entry name" value="RING-HC_Topors"/>
    <property type="match status" value="1"/>
</dbReference>
<keyword evidence="4" id="KW-0479">Metal-binding</keyword>
<evidence type="ECO:0000256" key="7">
    <source>
        <dbReference type="ARBA" id="ARBA00023015"/>
    </source>
</evidence>
<evidence type="ECO:0000313" key="13">
    <source>
        <dbReference type="Proteomes" id="UP001152484"/>
    </source>
</evidence>
<dbReference type="SUPFAM" id="SSF57850">
    <property type="entry name" value="RING/U-box"/>
    <property type="match status" value="1"/>
</dbReference>
<gene>
    <name evidence="12" type="ORF">CEURO_LOCUS4078</name>
</gene>
<dbReference type="SMART" id="SM00184">
    <property type="entry name" value="RING"/>
    <property type="match status" value="1"/>
</dbReference>
<evidence type="ECO:0000256" key="1">
    <source>
        <dbReference type="ARBA" id="ARBA00000900"/>
    </source>
</evidence>
<dbReference type="Proteomes" id="UP001152484">
    <property type="component" value="Unassembled WGS sequence"/>
</dbReference>
<dbReference type="PANTHER" id="PTHR46077">
    <property type="entry name" value="E3 UBIQUITIN-PROTEIN LIGASE TOPORS"/>
    <property type="match status" value="1"/>
</dbReference>
<evidence type="ECO:0000256" key="2">
    <source>
        <dbReference type="ARBA" id="ARBA00012483"/>
    </source>
</evidence>
<dbReference type="GO" id="GO:0061630">
    <property type="term" value="F:ubiquitin protein ligase activity"/>
    <property type="evidence" value="ECO:0007669"/>
    <property type="project" value="UniProtKB-EC"/>
</dbReference>
<feature type="domain" description="RING-type" evidence="11">
    <location>
        <begin position="35"/>
        <end position="76"/>
    </location>
</feature>
<dbReference type="PROSITE" id="PS00518">
    <property type="entry name" value="ZF_RING_1"/>
    <property type="match status" value="1"/>
</dbReference>
<dbReference type="PANTHER" id="PTHR46077:SF1">
    <property type="entry name" value="TOP1 BINDING ARGININE_SERINE RICH PROTEIN, E3 UBIQUITIN LIGASE"/>
    <property type="match status" value="1"/>
</dbReference>
<keyword evidence="5 9" id="KW-0863">Zinc-finger</keyword>
<dbReference type="GO" id="GO:0000209">
    <property type="term" value="P:protein polyubiquitination"/>
    <property type="evidence" value="ECO:0007669"/>
    <property type="project" value="TreeGrafter"/>
</dbReference>
<evidence type="ECO:0000259" key="11">
    <source>
        <dbReference type="PROSITE" id="PS50089"/>
    </source>
</evidence>
<dbReference type="InterPro" id="IPR017907">
    <property type="entry name" value="Znf_RING_CS"/>
</dbReference>
<keyword evidence="6" id="KW-0862">Zinc</keyword>
<keyword evidence="13" id="KW-1185">Reference proteome</keyword>
<dbReference type="GO" id="GO:0008270">
    <property type="term" value="F:zinc ion binding"/>
    <property type="evidence" value="ECO:0007669"/>
    <property type="project" value="UniProtKB-KW"/>
</dbReference>
<dbReference type="InterPro" id="IPR058746">
    <property type="entry name" value="Znf_RING-type_Topors"/>
</dbReference>
<dbReference type="PROSITE" id="PS50089">
    <property type="entry name" value="ZF_RING_2"/>
    <property type="match status" value="1"/>
</dbReference>
<evidence type="ECO:0000256" key="6">
    <source>
        <dbReference type="ARBA" id="ARBA00022833"/>
    </source>
</evidence>
<comment type="caution">
    <text evidence="12">The sequence shown here is derived from an EMBL/GenBank/DDBJ whole genome shotgun (WGS) entry which is preliminary data.</text>
</comment>
<evidence type="ECO:0000256" key="10">
    <source>
        <dbReference type="SAM" id="MobiDB-lite"/>
    </source>
</evidence>
<evidence type="ECO:0000256" key="5">
    <source>
        <dbReference type="ARBA" id="ARBA00022771"/>
    </source>
</evidence>
<sequence length="295" mass="34229">MAHSEESTQYRVYKRKSKIPSDLARISDAITQKSCPICLCEIKPRRVASLPLCRHVFCADCICRWSGYKRVCPLCKAEFGSSLFIIDLSSQTLVKEVLKAPLNYRPTVGFSAPQRNALAELRLIRRRRAEQNSQYSRTREFPRRRSFGTPEGLDPGVIREKKLQWRSSIYERKLQAVPFESKNRVLEKKEHNSRVKSMVIQRVEPWIHRELEAILKDPNPSIIVHVVTSVLVSTIERGTIVSSEEPGTRDELLAPLRPFLHEKTEHFWHELRCFAESSFSIETYDTVVEYRSNQT</sequence>
<dbReference type="InterPro" id="IPR013083">
    <property type="entry name" value="Znf_RING/FYVE/PHD"/>
</dbReference>
<organism evidence="12 13">
    <name type="scientific">Cuscuta europaea</name>
    <name type="common">European dodder</name>
    <dbReference type="NCBI Taxonomy" id="41803"/>
    <lineage>
        <taxon>Eukaryota</taxon>
        <taxon>Viridiplantae</taxon>
        <taxon>Streptophyta</taxon>
        <taxon>Embryophyta</taxon>
        <taxon>Tracheophyta</taxon>
        <taxon>Spermatophyta</taxon>
        <taxon>Magnoliopsida</taxon>
        <taxon>eudicotyledons</taxon>
        <taxon>Gunneridae</taxon>
        <taxon>Pentapetalae</taxon>
        <taxon>asterids</taxon>
        <taxon>lamiids</taxon>
        <taxon>Solanales</taxon>
        <taxon>Convolvulaceae</taxon>
        <taxon>Cuscuteae</taxon>
        <taxon>Cuscuta</taxon>
        <taxon>Cuscuta subgen. Cuscuta</taxon>
    </lineage>
</organism>
<feature type="region of interest" description="Disordered" evidence="10">
    <location>
        <begin position="131"/>
        <end position="150"/>
    </location>
</feature>
<dbReference type="EC" id="2.3.2.27" evidence="2"/>
<evidence type="ECO:0000256" key="4">
    <source>
        <dbReference type="ARBA" id="ARBA00022723"/>
    </source>
</evidence>
<dbReference type="AlphaFoldDB" id="A0A9P1E1G8"/>
<protein>
    <recommendedName>
        <fullName evidence="2">RING-type E3 ubiquitin transferase</fullName>
        <ecNumber evidence="2">2.3.2.27</ecNumber>
    </recommendedName>
</protein>
<dbReference type="InterPro" id="IPR001841">
    <property type="entry name" value="Znf_RING"/>
</dbReference>
<keyword evidence="3" id="KW-0808">Transferase</keyword>
<keyword evidence="7" id="KW-0805">Transcription regulation</keyword>
<dbReference type="Pfam" id="PF13639">
    <property type="entry name" value="zf-RING_2"/>
    <property type="match status" value="1"/>
</dbReference>
<dbReference type="Gene3D" id="3.30.40.10">
    <property type="entry name" value="Zinc/RING finger domain, C3HC4 (zinc finger)"/>
    <property type="match status" value="1"/>
</dbReference>
<evidence type="ECO:0000313" key="12">
    <source>
        <dbReference type="EMBL" id="CAH9071825.1"/>
    </source>
</evidence>
<evidence type="ECO:0000256" key="9">
    <source>
        <dbReference type="PROSITE-ProRule" id="PRU00175"/>
    </source>
</evidence>
<keyword evidence="8" id="KW-0804">Transcription</keyword>
<dbReference type="OrthoDB" id="5600418at2759"/>
<comment type="catalytic activity">
    <reaction evidence="1">
        <text>S-ubiquitinyl-[E2 ubiquitin-conjugating enzyme]-L-cysteine + [acceptor protein]-L-lysine = [E2 ubiquitin-conjugating enzyme]-L-cysteine + N(6)-ubiquitinyl-[acceptor protein]-L-lysine.</text>
        <dbReference type="EC" id="2.3.2.27"/>
    </reaction>
</comment>
<accession>A0A9P1E1G8</accession>